<gene>
    <name evidence="1" type="ordered locus">Deipe_0475</name>
</gene>
<accession>K9ZWX0</accession>
<protein>
    <submittedName>
        <fullName evidence="1">Uncharacterized protein</fullName>
    </submittedName>
</protein>
<dbReference type="PATRIC" id="fig|937777.3.peg.481"/>
<sequence length="109" mass="11174">MATTLTKQPSSVTGLNPAYTAADATGVNIPNDGRTALHVKNASAGAITVTMRATTNYFDGVKRDIQIAIPAGGERLIKPAEANYFADGSGLTLFDFSAVASVTVAALSL</sequence>
<dbReference type="eggNOG" id="ENOG5034BYS">
    <property type="taxonomic scope" value="Bacteria"/>
</dbReference>
<reference evidence="2" key="1">
    <citation type="submission" date="2012-03" db="EMBL/GenBank/DDBJ databases">
        <title>Complete sequence of chromosome of Deinococcus peraridilitoris DSM 19664.</title>
        <authorList>
            <person name="Lucas S."/>
            <person name="Copeland A."/>
            <person name="Lapidus A."/>
            <person name="Glavina del Rio T."/>
            <person name="Dalin E."/>
            <person name="Tice H."/>
            <person name="Bruce D."/>
            <person name="Goodwin L."/>
            <person name="Pitluck S."/>
            <person name="Peters L."/>
            <person name="Mikhailova N."/>
            <person name="Lu M."/>
            <person name="Kyrpides N."/>
            <person name="Mavromatis K."/>
            <person name="Ivanova N."/>
            <person name="Brettin T."/>
            <person name="Detter J.C."/>
            <person name="Han C."/>
            <person name="Larimer F."/>
            <person name="Land M."/>
            <person name="Hauser L."/>
            <person name="Markowitz V."/>
            <person name="Cheng J.-F."/>
            <person name="Hugenholtz P."/>
            <person name="Woyke T."/>
            <person name="Wu D."/>
            <person name="Pukall R."/>
            <person name="Steenblock K."/>
            <person name="Brambilla E."/>
            <person name="Klenk H.-P."/>
            <person name="Eisen J.A."/>
        </authorList>
    </citation>
    <scope>NUCLEOTIDE SEQUENCE [LARGE SCALE GENOMIC DNA]</scope>
    <source>
        <strain evidence="2">DSM 19664 / LMG 22246 / CIP 109416 / KR-200</strain>
    </source>
</reference>
<organism evidence="1 2">
    <name type="scientific">Deinococcus peraridilitoris (strain DSM 19664 / LMG 22246 / CIP 109416 / KR-200)</name>
    <dbReference type="NCBI Taxonomy" id="937777"/>
    <lineage>
        <taxon>Bacteria</taxon>
        <taxon>Thermotogati</taxon>
        <taxon>Deinococcota</taxon>
        <taxon>Deinococci</taxon>
        <taxon>Deinococcales</taxon>
        <taxon>Deinococcaceae</taxon>
        <taxon>Deinococcus</taxon>
    </lineage>
</organism>
<proteinExistence type="predicted"/>
<keyword evidence="2" id="KW-1185">Reference proteome</keyword>
<dbReference type="KEGG" id="dpd:Deipe_0475"/>
<dbReference type="AlphaFoldDB" id="K9ZWX0"/>
<evidence type="ECO:0000313" key="1">
    <source>
        <dbReference type="EMBL" id="AFZ66071.1"/>
    </source>
</evidence>
<name>K9ZWX0_DEIPD</name>
<dbReference type="OrthoDB" id="4262440at2"/>
<dbReference type="STRING" id="937777.Deipe_0475"/>
<dbReference type="EMBL" id="CP003382">
    <property type="protein sequence ID" value="AFZ66071.1"/>
    <property type="molecule type" value="Genomic_DNA"/>
</dbReference>
<dbReference type="Proteomes" id="UP000010467">
    <property type="component" value="Chromosome"/>
</dbReference>
<evidence type="ECO:0000313" key="2">
    <source>
        <dbReference type="Proteomes" id="UP000010467"/>
    </source>
</evidence>
<dbReference type="RefSeq" id="WP_015234381.1">
    <property type="nucleotide sequence ID" value="NC_019793.1"/>
</dbReference>
<dbReference type="HOGENOM" id="CLU_171063_0_0_0"/>